<organism evidence="2 3">
    <name type="scientific">Armillaria borealis</name>
    <dbReference type="NCBI Taxonomy" id="47425"/>
    <lineage>
        <taxon>Eukaryota</taxon>
        <taxon>Fungi</taxon>
        <taxon>Dikarya</taxon>
        <taxon>Basidiomycota</taxon>
        <taxon>Agaricomycotina</taxon>
        <taxon>Agaricomycetes</taxon>
        <taxon>Agaricomycetidae</taxon>
        <taxon>Agaricales</taxon>
        <taxon>Marasmiineae</taxon>
        <taxon>Physalacriaceae</taxon>
        <taxon>Armillaria</taxon>
    </lineage>
</organism>
<dbReference type="EMBL" id="JAUEPT010000091">
    <property type="protein sequence ID" value="KAK0432679.1"/>
    <property type="molecule type" value="Genomic_DNA"/>
</dbReference>
<dbReference type="AlphaFoldDB" id="A0AA39MGB3"/>
<name>A0AA39MGB3_9AGAR</name>
<evidence type="ECO:0000313" key="3">
    <source>
        <dbReference type="Proteomes" id="UP001175226"/>
    </source>
</evidence>
<feature type="compositionally biased region" description="Low complexity" evidence="1">
    <location>
        <begin position="340"/>
        <end position="360"/>
    </location>
</feature>
<sequence>MSPSIDELNVCQTVTANMLTHGTLVTYDTGTRSLKAMPYPGVKTPHKKVVPVELDKLMNHLRVRGISLGSCICGPKNGDYDKYTSLHLIVCKAGSLPANVGKHILVCANGPHDGCGWFGPVSDMMTRFENQPTFVVHSNRKKVLAWPSWIHIMAGGQKQTLPAPDYHPLPFMSDDDEDDEELKTPVKAEGSIQRSASRSASISRSSSISPMKRSITKHSQHSTSVMPTKSSTHSTPINRGSGSFSVNNSLSKYVSSPLMPKAQKSSQVINPLTPPRPCAINPSTPLSYVDPSTPGSRCLSPLSTELLMALDNVPTPLSPSKSLALVSENLSPEKPSPVLSSYSSTMPKSSPSASVASSAADAAAEDDEGFFGDVSDLPSSSKTIKQLKNHAAIRAASNLDSPSPLLTRKPPLPWKYKQSESQKVGKDSTHVDLMISSEDEGPVKKKQKTVPPPLGPQLVLKGFTRCHQSRCSHTKGKRTAPKDAKARYLNGEGLFYFSEHCGGGHTCPPPIVIED</sequence>
<feature type="region of interest" description="Disordered" evidence="1">
    <location>
        <begin position="328"/>
        <end position="360"/>
    </location>
</feature>
<keyword evidence="3" id="KW-1185">Reference proteome</keyword>
<comment type="caution">
    <text evidence="2">The sequence shown here is derived from an EMBL/GenBank/DDBJ whole genome shotgun (WGS) entry which is preliminary data.</text>
</comment>
<gene>
    <name evidence="2" type="ORF">EV421DRAFT_2040614</name>
</gene>
<reference evidence="2" key="1">
    <citation type="submission" date="2023-06" db="EMBL/GenBank/DDBJ databases">
        <authorList>
            <consortium name="Lawrence Berkeley National Laboratory"/>
            <person name="Ahrendt S."/>
            <person name="Sahu N."/>
            <person name="Indic B."/>
            <person name="Wong-Bajracharya J."/>
            <person name="Merenyi Z."/>
            <person name="Ke H.-M."/>
            <person name="Monk M."/>
            <person name="Kocsube S."/>
            <person name="Drula E."/>
            <person name="Lipzen A."/>
            <person name="Balint B."/>
            <person name="Henrissat B."/>
            <person name="Andreopoulos B."/>
            <person name="Martin F.M."/>
            <person name="Harder C.B."/>
            <person name="Rigling D."/>
            <person name="Ford K.L."/>
            <person name="Foster G.D."/>
            <person name="Pangilinan J."/>
            <person name="Papanicolaou A."/>
            <person name="Barry K."/>
            <person name="LaButti K."/>
            <person name="Viragh M."/>
            <person name="Koriabine M."/>
            <person name="Yan M."/>
            <person name="Riley R."/>
            <person name="Champramary S."/>
            <person name="Plett K.L."/>
            <person name="Tsai I.J."/>
            <person name="Slot J."/>
            <person name="Sipos G."/>
            <person name="Plett J."/>
            <person name="Nagy L.G."/>
            <person name="Grigoriev I.V."/>
        </authorList>
    </citation>
    <scope>NUCLEOTIDE SEQUENCE</scope>
    <source>
        <strain evidence="2">FPL87.14</strain>
    </source>
</reference>
<evidence type="ECO:0000313" key="2">
    <source>
        <dbReference type="EMBL" id="KAK0432679.1"/>
    </source>
</evidence>
<proteinExistence type="predicted"/>
<feature type="compositionally biased region" description="Basic and acidic residues" evidence="1">
    <location>
        <begin position="417"/>
        <end position="427"/>
    </location>
</feature>
<evidence type="ECO:0000256" key="1">
    <source>
        <dbReference type="SAM" id="MobiDB-lite"/>
    </source>
</evidence>
<dbReference type="Proteomes" id="UP001175226">
    <property type="component" value="Unassembled WGS sequence"/>
</dbReference>
<feature type="region of interest" description="Disordered" evidence="1">
    <location>
        <begin position="400"/>
        <end position="427"/>
    </location>
</feature>
<feature type="region of interest" description="Disordered" evidence="1">
    <location>
        <begin position="163"/>
        <end position="243"/>
    </location>
</feature>
<feature type="compositionally biased region" description="Polar residues" evidence="1">
    <location>
        <begin position="221"/>
        <end position="243"/>
    </location>
</feature>
<accession>A0AA39MGB3</accession>
<protein>
    <submittedName>
        <fullName evidence="2">Uncharacterized protein</fullName>
    </submittedName>
</protein>
<feature type="compositionally biased region" description="Low complexity" evidence="1">
    <location>
        <begin position="191"/>
        <end position="209"/>
    </location>
</feature>
<feature type="region of interest" description="Disordered" evidence="1">
    <location>
        <begin position="438"/>
        <end position="457"/>
    </location>
</feature>